<evidence type="ECO:0000313" key="14">
    <source>
        <dbReference type="EMBL" id="GLR62652.1"/>
    </source>
</evidence>
<dbReference type="EMBL" id="BSOR01000001">
    <property type="protein sequence ID" value="GLR62652.1"/>
    <property type="molecule type" value="Genomic_DNA"/>
</dbReference>
<keyword evidence="6 11" id="KW-0472">Membrane</keyword>
<proteinExistence type="inferred from homology"/>
<feature type="coiled-coil region" evidence="10">
    <location>
        <begin position="571"/>
        <end position="626"/>
    </location>
</feature>
<accession>A0ABQ5ZUD0</accession>
<feature type="domain" description="Methyl-accepting transducer" evidence="12">
    <location>
        <begin position="381"/>
        <end position="617"/>
    </location>
</feature>
<keyword evidence="7 9" id="KW-0807">Transducer</keyword>
<dbReference type="PROSITE" id="PS50111">
    <property type="entry name" value="CHEMOTAXIS_TRANSDUC_2"/>
    <property type="match status" value="1"/>
</dbReference>
<comment type="subcellular location">
    <subcellularLocation>
        <location evidence="1">Cell membrane</location>
        <topology evidence="1">Multi-pass membrane protein</topology>
    </subcellularLocation>
</comment>
<dbReference type="CDD" id="cd12914">
    <property type="entry name" value="PDC1_DGC_like"/>
    <property type="match status" value="1"/>
</dbReference>
<gene>
    <name evidence="14" type="ORF">GCM10007878_00870</name>
</gene>
<dbReference type="Pfam" id="PF02743">
    <property type="entry name" value="dCache_1"/>
    <property type="match status" value="1"/>
</dbReference>
<dbReference type="InterPro" id="IPR003660">
    <property type="entry name" value="HAMP_dom"/>
</dbReference>
<evidence type="ECO:0000256" key="7">
    <source>
        <dbReference type="ARBA" id="ARBA00023224"/>
    </source>
</evidence>
<evidence type="ECO:0000256" key="2">
    <source>
        <dbReference type="ARBA" id="ARBA00022475"/>
    </source>
</evidence>
<dbReference type="PROSITE" id="PS50885">
    <property type="entry name" value="HAMP"/>
    <property type="match status" value="1"/>
</dbReference>
<feature type="transmembrane region" description="Helical" evidence="11">
    <location>
        <begin position="298"/>
        <end position="319"/>
    </location>
</feature>
<organism evidence="14 15">
    <name type="scientific">Marinospirillum insulare</name>
    <dbReference type="NCBI Taxonomy" id="217169"/>
    <lineage>
        <taxon>Bacteria</taxon>
        <taxon>Pseudomonadati</taxon>
        <taxon>Pseudomonadota</taxon>
        <taxon>Gammaproteobacteria</taxon>
        <taxon>Oceanospirillales</taxon>
        <taxon>Oceanospirillaceae</taxon>
        <taxon>Marinospirillum</taxon>
    </lineage>
</organism>
<keyword evidence="15" id="KW-1185">Reference proteome</keyword>
<reference evidence="15" key="1">
    <citation type="journal article" date="2019" name="Int. J. Syst. Evol. Microbiol.">
        <title>The Global Catalogue of Microorganisms (GCM) 10K type strain sequencing project: providing services to taxonomists for standard genome sequencing and annotation.</title>
        <authorList>
            <consortium name="The Broad Institute Genomics Platform"/>
            <consortium name="The Broad Institute Genome Sequencing Center for Infectious Disease"/>
            <person name="Wu L."/>
            <person name="Ma J."/>
        </authorList>
    </citation>
    <scope>NUCLEOTIDE SEQUENCE [LARGE SCALE GENOMIC DNA]</scope>
    <source>
        <strain evidence="15">NBRC 100033</strain>
    </source>
</reference>
<dbReference type="Gene3D" id="1.10.287.950">
    <property type="entry name" value="Methyl-accepting chemotaxis protein"/>
    <property type="match status" value="1"/>
</dbReference>
<protein>
    <submittedName>
        <fullName evidence="14">Methyl-accepting chemotaxis protein</fullName>
    </submittedName>
</protein>
<dbReference type="Proteomes" id="UP001156682">
    <property type="component" value="Unassembled WGS sequence"/>
</dbReference>
<feature type="domain" description="HAMP" evidence="13">
    <location>
        <begin position="322"/>
        <end position="376"/>
    </location>
</feature>
<evidence type="ECO:0000256" key="4">
    <source>
        <dbReference type="ARBA" id="ARBA00022692"/>
    </source>
</evidence>
<feature type="transmembrane region" description="Helical" evidence="11">
    <location>
        <begin position="20"/>
        <end position="41"/>
    </location>
</feature>
<evidence type="ECO:0000256" key="10">
    <source>
        <dbReference type="SAM" id="Coils"/>
    </source>
</evidence>
<dbReference type="SMART" id="SM00283">
    <property type="entry name" value="MA"/>
    <property type="match status" value="1"/>
</dbReference>
<dbReference type="Gene3D" id="3.30.450.20">
    <property type="entry name" value="PAS domain"/>
    <property type="match status" value="1"/>
</dbReference>
<name>A0ABQ5ZUD0_9GAMM</name>
<dbReference type="RefSeq" id="WP_027850087.1">
    <property type="nucleotide sequence ID" value="NZ_BSOR01000001.1"/>
</dbReference>
<sequence length="651" mass="69899">MPNPSTPVASTSGTPLLTQMLVTVMLPIIVLMGGLTVWIYNEIKSETSHIMLESGEQVVQGHAAEVAAILNGLQEEVAVLATAPLLASATREKDLPAWFKGNIPELKLAEMLFFVDTNFEATFVTRDGKMGQANLSKRQYVKDLLSGRVAEVLTNPVISTATQQPISVIAKVVKDPQGNIVGALAITVTLEMLSEITDKTKLTDRSYAWIADGTGLLVAHPSEKARMTINVTDADKSGFTGLDFHGKRMIAGESGTGDILNIQGESVTMIFTQIANTPGWTFGVSVPSTELYASANRLSITLVLVMLFGLGLVVVLIVLSSLSQAKPITKLAEAMQNLVSDDKGINARLIATGPKEIRAVTNNFNFFMEKLGGSVSSIVQVAEGLTQASNQLENTGSTLSQQVSKQSQEMDQVASAASELTQTFEEVAQHAKLASDDSVRVKEQANRGHEALVHNQKQISALSDRISDAAKELQELHHSSEQIGEVLDSITSIAEQTNLLALNAAIEAARAGEHGRGFAVVADEVRTLAEQTRESTERTQDVIQNLRGLIVQAISTMDAGAKQATETVEYSKEAEQALTDIQQAVSQLEQMNLQIASTTVQQQTTMEEVNSNIIHLAEAVAVLQNETSEITQQSASVAKAGQEMEKIARSI</sequence>
<keyword evidence="10" id="KW-0175">Coiled coil</keyword>
<dbReference type="SUPFAM" id="SSF58104">
    <property type="entry name" value="Methyl-accepting chemotaxis protein (MCP) signaling domain"/>
    <property type="match status" value="1"/>
</dbReference>
<dbReference type="InterPro" id="IPR004089">
    <property type="entry name" value="MCPsignal_dom"/>
</dbReference>
<evidence type="ECO:0000256" key="8">
    <source>
        <dbReference type="ARBA" id="ARBA00029447"/>
    </source>
</evidence>
<evidence type="ECO:0000256" key="11">
    <source>
        <dbReference type="SAM" id="Phobius"/>
    </source>
</evidence>
<evidence type="ECO:0000259" key="13">
    <source>
        <dbReference type="PROSITE" id="PS50885"/>
    </source>
</evidence>
<keyword evidence="2" id="KW-1003">Cell membrane</keyword>
<evidence type="ECO:0000313" key="15">
    <source>
        <dbReference type="Proteomes" id="UP001156682"/>
    </source>
</evidence>
<dbReference type="Pfam" id="PF00015">
    <property type="entry name" value="MCPsignal"/>
    <property type="match status" value="1"/>
</dbReference>
<evidence type="ECO:0000256" key="1">
    <source>
        <dbReference type="ARBA" id="ARBA00004651"/>
    </source>
</evidence>
<evidence type="ECO:0000256" key="9">
    <source>
        <dbReference type="PROSITE-ProRule" id="PRU00284"/>
    </source>
</evidence>
<dbReference type="CDD" id="cd11386">
    <property type="entry name" value="MCP_signal"/>
    <property type="match status" value="1"/>
</dbReference>
<keyword evidence="3" id="KW-0145">Chemotaxis</keyword>
<evidence type="ECO:0000256" key="6">
    <source>
        <dbReference type="ARBA" id="ARBA00023136"/>
    </source>
</evidence>
<keyword evidence="5 11" id="KW-1133">Transmembrane helix</keyword>
<dbReference type="InterPro" id="IPR033479">
    <property type="entry name" value="dCache_1"/>
</dbReference>
<comment type="caution">
    <text evidence="14">The sequence shown here is derived from an EMBL/GenBank/DDBJ whole genome shotgun (WGS) entry which is preliminary data.</text>
</comment>
<comment type="similarity">
    <text evidence="8">Belongs to the methyl-accepting chemotaxis (MCP) protein family.</text>
</comment>
<evidence type="ECO:0000256" key="5">
    <source>
        <dbReference type="ARBA" id="ARBA00022989"/>
    </source>
</evidence>
<dbReference type="CDD" id="cd12912">
    <property type="entry name" value="PDC2_MCP_like"/>
    <property type="match status" value="1"/>
</dbReference>
<dbReference type="PANTHER" id="PTHR32089">
    <property type="entry name" value="METHYL-ACCEPTING CHEMOTAXIS PROTEIN MCPB"/>
    <property type="match status" value="1"/>
</dbReference>
<keyword evidence="4 11" id="KW-0812">Transmembrane</keyword>
<dbReference type="PANTHER" id="PTHR32089:SF112">
    <property type="entry name" value="LYSOZYME-LIKE PROTEIN-RELATED"/>
    <property type="match status" value="1"/>
</dbReference>
<evidence type="ECO:0000256" key="3">
    <source>
        <dbReference type="ARBA" id="ARBA00022500"/>
    </source>
</evidence>
<evidence type="ECO:0000259" key="12">
    <source>
        <dbReference type="PROSITE" id="PS50111"/>
    </source>
</evidence>